<evidence type="ECO:0000313" key="2">
    <source>
        <dbReference type="EMBL" id="KOB64642.1"/>
    </source>
</evidence>
<dbReference type="GO" id="GO:1902936">
    <property type="term" value="F:phosphatidylinositol bisphosphate binding"/>
    <property type="evidence" value="ECO:0007669"/>
    <property type="project" value="TreeGrafter"/>
</dbReference>
<name>A0A0L7KMX3_OPEBR</name>
<dbReference type="Gene3D" id="3.40.525.10">
    <property type="entry name" value="CRAL-TRIO lipid binding domain"/>
    <property type="match status" value="1"/>
</dbReference>
<protein>
    <recommendedName>
        <fullName evidence="1">CRAL-TRIO domain-containing protein</fullName>
    </recommendedName>
</protein>
<dbReference type="InterPro" id="IPR036865">
    <property type="entry name" value="CRAL-TRIO_dom_sf"/>
</dbReference>
<proteinExistence type="predicted"/>
<dbReference type="GO" id="GO:0016020">
    <property type="term" value="C:membrane"/>
    <property type="evidence" value="ECO:0007669"/>
    <property type="project" value="TreeGrafter"/>
</dbReference>
<reference evidence="2 3" key="1">
    <citation type="journal article" date="2015" name="Genome Biol. Evol.">
        <title>The genome of winter moth (Operophtera brumata) provides a genomic perspective on sexual dimorphism and phenology.</title>
        <authorList>
            <person name="Derks M.F."/>
            <person name="Smit S."/>
            <person name="Salis L."/>
            <person name="Schijlen E."/>
            <person name="Bossers A."/>
            <person name="Mateman C."/>
            <person name="Pijl A.S."/>
            <person name="de Ridder D."/>
            <person name="Groenen M.A."/>
            <person name="Visser M.E."/>
            <person name="Megens H.J."/>
        </authorList>
    </citation>
    <scope>NUCLEOTIDE SEQUENCE [LARGE SCALE GENOMIC DNA]</scope>
    <source>
        <strain evidence="2">WM2013NL</strain>
        <tissue evidence="2">Head and thorax</tissue>
    </source>
</reference>
<comment type="caution">
    <text evidence="2">The sequence shown here is derived from an EMBL/GenBank/DDBJ whole genome shotgun (WGS) entry which is preliminary data.</text>
</comment>
<accession>A0A0L7KMX3</accession>
<feature type="domain" description="CRAL-TRIO" evidence="1">
    <location>
        <begin position="69"/>
        <end position="180"/>
    </location>
</feature>
<sequence>MFTHDFPSDWGSLDDKLVVRFLHSNYYNLEKAKSTAELFFSLRAAAPELLTNRDPRSPNLQKVLKIINLAHYTTADNRNLWIWQLNDPGMEAYDYLEDARLFFLSTDAWLLQNDNLQAEDIVILDVKDISLRFLTKFNVSIAKKLSKYQEAIHIVNSPPIIDKLYAIMKPFMKQDMTSMVSALYLPNSPPIIDKLNAIMKQDMTSMVSALYLPNSPPIIDKL</sequence>
<dbReference type="PANTHER" id="PTHR10174:SF224">
    <property type="entry name" value="RETINOL-BINDING PROTEIN PINTA"/>
    <property type="match status" value="1"/>
</dbReference>
<dbReference type="SUPFAM" id="SSF52087">
    <property type="entry name" value="CRAL/TRIO domain"/>
    <property type="match status" value="1"/>
</dbReference>
<dbReference type="PANTHER" id="PTHR10174">
    <property type="entry name" value="ALPHA-TOCOPHEROL TRANSFER PROTEIN-RELATED"/>
    <property type="match status" value="1"/>
</dbReference>
<dbReference type="InterPro" id="IPR036273">
    <property type="entry name" value="CRAL/TRIO_N_dom_sf"/>
</dbReference>
<evidence type="ECO:0000259" key="1">
    <source>
        <dbReference type="Pfam" id="PF00650"/>
    </source>
</evidence>
<dbReference type="SUPFAM" id="SSF46938">
    <property type="entry name" value="CRAL/TRIO N-terminal domain"/>
    <property type="match status" value="1"/>
</dbReference>
<dbReference type="InterPro" id="IPR001251">
    <property type="entry name" value="CRAL-TRIO_dom"/>
</dbReference>
<evidence type="ECO:0000313" key="3">
    <source>
        <dbReference type="Proteomes" id="UP000037510"/>
    </source>
</evidence>
<dbReference type="AlphaFoldDB" id="A0A0L7KMX3"/>
<organism evidence="2 3">
    <name type="scientific">Operophtera brumata</name>
    <name type="common">Winter moth</name>
    <name type="synonym">Phalaena brumata</name>
    <dbReference type="NCBI Taxonomy" id="104452"/>
    <lineage>
        <taxon>Eukaryota</taxon>
        <taxon>Metazoa</taxon>
        <taxon>Ecdysozoa</taxon>
        <taxon>Arthropoda</taxon>
        <taxon>Hexapoda</taxon>
        <taxon>Insecta</taxon>
        <taxon>Pterygota</taxon>
        <taxon>Neoptera</taxon>
        <taxon>Endopterygota</taxon>
        <taxon>Lepidoptera</taxon>
        <taxon>Glossata</taxon>
        <taxon>Ditrysia</taxon>
        <taxon>Geometroidea</taxon>
        <taxon>Geometridae</taxon>
        <taxon>Larentiinae</taxon>
        <taxon>Operophtera</taxon>
    </lineage>
</organism>
<keyword evidence="3" id="KW-1185">Reference proteome</keyword>
<gene>
    <name evidence="2" type="ORF">OBRU01_23914</name>
</gene>
<dbReference type="STRING" id="104452.A0A0L7KMX3"/>
<dbReference type="Proteomes" id="UP000037510">
    <property type="component" value="Unassembled WGS sequence"/>
</dbReference>
<dbReference type="Pfam" id="PF00650">
    <property type="entry name" value="CRAL_TRIO"/>
    <property type="match status" value="1"/>
</dbReference>
<dbReference type="EMBL" id="JTDY01008296">
    <property type="protein sequence ID" value="KOB64642.1"/>
    <property type="molecule type" value="Genomic_DNA"/>
</dbReference>